<dbReference type="Gene3D" id="2.120.10.30">
    <property type="entry name" value="TolB, C-terminal domain"/>
    <property type="match status" value="1"/>
</dbReference>
<dbReference type="PANTHER" id="PTHR19328">
    <property type="entry name" value="HEDGEHOG-INTERACTING PROTEIN"/>
    <property type="match status" value="1"/>
</dbReference>
<feature type="signal peptide" evidence="1">
    <location>
        <begin position="1"/>
        <end position="24"/>
    </location>
</feature>
<dbReference type="InterPro" id="IPR012938">
    <property type="entry name" value="Glc/Sorbosone_DH"/>
</dbReference>
<reference evidence="3 4" key="1">
    <citation type="submission" date="2020-02" db="EMBL/GenBank/DDBJ databases">
        <title>Whole-genome analyses of novel actinobacteria.</title>
        <authorList>
            <person name="Sahin N."/>
        </authorList>
    </citation>
    <scope>NUCLEOTIDE SEQUENCE [LARGE SCALE GENOMIC DNA]</scope>
    <source>
        <strain evidence="3 4">A7024</strain>
    </source>
</reference>
<name>A0A6G4TW27_9ACTN</name>
<comment type="caution">
    <text evidence="3">The sequence shown here is derived from an EMBL/GenBank/DDBJ whole genome shotgun (WGS) entry which is preliminary data.</text>
</comment>
<sequence length="687" mass="74545">MRSLVLALALALPTALLTAPPAQAAAADPILPKPVQSGIGLEVEEYAQFPKSEPTPPPTDPRLMRHARINALDELPDGSGRLAVPDLNGKLYLVKDGKPQPYLDVGATFAPAFFSGRGLGQGFGYAAFHPDFKQNGIFYTVHTELASKSGKQPDLTPQKPDAEYQGIITEWTAKDPAADTFDGTRRELLRIGFNGQIHGIQQIGFNPTARPGSADHGKLYAAVGDGGIGYKNTDPQNLALPHGKILRIDPRGSDSSNGKYGVPADNPFTQKPGALGEIFAYGMRDPHRFSWDTGGQHRMFLGHIGQHAVESVYEVRAGDNLGWSEREGPFVYDKAPADPCDTYKPLPADDEKYGYTYPVAAYDHDPPPGWDCKSDIGRAISGGFVYRGDKAPELRGKYLFGDLVDGRVFYTESDEMDRDAAPEKMAQIHQLMLYDKASGKRVTAQDLAGDKRVDLRFGKDAAGELFLIAKANGKVWRVTGTREFAGCETGGTTVTDVMGAGNWAPVTPAKWQFPGDEAILAEAGAERPGPRRPYEYAVLTAGPRFGAMTWRGQVRLDTPVDVSNRDVVVIFGYRSDTEFYYAHLSQDNTILPHNGIFKVNNADRERIDHQWTGYHGADPAIDDAEWHDVAVKHCAATGEIGVYVDGAKDPLMTATDTTFGSGRVGFGSFDNVGRLRGLSVTGEPATS</sequence>
<keyword evidence="1" id="KW-0732">Signal</keyword>
<dbReference type="InterPro" id="IPR011041">
    <property type="entry name" value="Quinoprot_gluc/sorb_DH_b-prop"/>
</dbReference>
<keyword evidence="4" id="KW-1185">Reference proteome</keyword>
<evidence type="ECO:0000313" key="4">
    <source>
        <dbReference type="Proteomes" id="UP000481583"/>
    </source>
</evidence>
<organism evidence="3 4">
    <name type="scientific">Streptomyces coryli</name>
    <dbReference type="NCBI Taxonomy" id="1128680"/>
    <lineage>
        <taxon>Bacteria</taxon>
        <taxon>Bacillati</taxon>
        <taxon>Actinomycetota</taxon>
        <taxon>Actinomycetes</taxon>
        <taxon>Kitasatosporales</taxon>
        <taxon>Streptomycetaceae</taxon>
        <taxon>Streptomyces</taxon>
    </lineage>
</organism>
<dbReference type="InterPro" id="IPR011042">
    <property type="entry name" value="6-blade_b-propeller_TolB-like"/>
</dbReference>
<feature type="chain" id="PRO_5026200964" evidence="1">
    <location>
        <begin position="25"/>
        <end position="687"/>
    </location>
</feature>
<protein>
    <submittedName>
        <fullName evidence="3">PQQ-dependent sugar dehydrogenase</fullName>
    </submittedName>
</protein>
<feature type="domain" description="Glucose/Sorbosone dehydrogenase" evidence="2">
    <location>
        <begin position="72"/>
        <end position="424"/>
    </location>
</feature>
<evidence type="ECO:0000259" key="2">
    <source>
        <dbReference type="Pfam" id="PF07995"/>
    </source>
</evidence>
<dbReference type="Proteomes" id="UP000481583">
    <property type="component" value="Unassembled WGS sequence"/>
</dbReference>
<dbReference type="AlphaFoldDB" id="A0A6G4TW27"/>
<accession>A0A6G4TW27</accession>
<dbReference type="PANTHER" id="PTHR19328:SF75">
    <property type="entry name" value="ALDOSE SUGAR DEHYDROGENASE YLII"/>
    <property type="match status" value="1"/>
</dbReference>
<proteinExistence type="predicted"/>
<dbReference type="Gene3D" id="2.60.120.560">
    <property type="entry name" value="Exo-inulinase, domain 1"/>
    <property type="match status" value="1"/>
</dbReference>
<dbReference type="SUPFAM" id="SSF50952">
    <property type="entry name" value="Soluble quinoprotein glucose dehydrogenase"/>
    <property type="match status" value="1"/>
</dbReference>
<dbReference type="EMBL" id="JAAKZV010000018">
    <property type="protein sequence ID" value="NGN63646.1"/>
    <property type="molecule type" value="Genomic_DNA"/>
</dbReference>
<evidence type="ECO:0000256" key="1">
    <source>
        <dbReference type="SAM" id="SignalP"/>
    </source>
</evidence>
<evidence type="ECO:0000313" key="3">
    <source>
        <dbReference type="EMBL" id="NGN63646.1"/>
    </source>
</evidence>
<gene>
    <name evidence="3" type="ORF">G5C51_06955</name>
</gene>
<dbReference type="Pfam" id="PF07995">
    <property type="entry name" value="GSDH"/>
    <property type="match status" value="1"/>
</dbReference>